<dbReference type="Proteomes" id="UP001059596">
    <property type="component" value="Unassembled WGS sequence"/>
</dbReference>
<evidence type="ECO:0000313" key="7">
    <source>
        <dbReference type="EMBL" id="KAI8042804.1"/>
    </source>
</evidence>
<organism evidence="7 8">
    <name type="scientific">Drosophila gunungcola</name>
    <name type="common">fruit fly</name>
    <dbReference type="NCBI Taxonomy" id="103775"/>
    <lineage>
        <taxon>Eukaryota</taxon>
        <taxon>Metazoa</taxon>
        <taxon>Ecdysozoa</taxon>
        <taxon>Arthropoda</taxon>
        <taxon>Hexapoda</taxon>
        <taxon>Insecta</taxon>
        <taxon>Pterygota</taxon>
        <taxon>Neoptera</taxon>
        <taxon>Endopterygota</taxon>
        <taxon>Diptera</taxon>
        <taxon>Brachycera</taxon>
        <taxon>Muscomorpha</taxon>
        <taxon>Ephydroidea</taxon>
        <taxon>Drosophilidae</taxon>
        <taxon>Drosophila</taxon>
        <taxon>Sophophora</taxon>
    </lineage>
</organism>
<evidence type="ECO:0000256" key="3">
    <source>
        <dbReference type="ARBA" id="ARBA00022525"/>
    </source>
</evidence>
<feature type="domain" description="Lipase" evidence="6">
    <location>
        <begin position="36"/>
        <end position="312"/>
    </location>
</feature>
<dbReference type="CDD" id="cd00707">
    <property type="entry name" value="Pancreat_lipase_like"/>
    <property type="match status" value="2"/>
</dbReference>
<dbReference type="PANTHER" id="PTHR11610">
    <property type="entry name" value="LIPASE"/>
    <property type="match status" value="1"/>
</dbReference>
<dbReference type="GO" id="GO:0016042">
    <property type="term" value="P:lipid catabolic process"/>
    <property type="evidence" value="ECO:0007669"/>
    <property type="project" value="TreeGrafter"/>
</dbReference>
<evidence type="ECO:0000256" key="5">
    <source>
        <dbReference type="SAM" id="SignalP"/>
    </source>
</evidence>
<dbReference type="PANTHER" id="PTHR11610:SF177">
    <property type="entry name" value="IP13478P-RELATED"/>
    <property type="match status" value="1"/>
</dbReference>
<gene>
    <name evidence="7" type="ORF">M5D96_004127</name>
</gene>
<feature type="signal peptide" evidence="5">
    <location>
        <begin position="1"/>
        <end position="18"/>
    </location>
</feature>
<evidence type="ECO:0000256" key="1">
    <source>
        <dbReference type="ARBA" id="ARBA00004613"/>
    </source>
</evidence>
<dbReference type="GO" id="GO:0017171">
    <property type="term" value="F:serine hydrolase activity"/>
    <property type="evidence" value="ECO:0007669"/>
    <property type="project" value="TreeGrafter"/>
</dbReference>
<sequence>MKSTAWLSLLGFLWSATANPLVGLLDPACQVVRGECPNKNVSFWLYSNSTRDNPILLNPLDLNPWDFQPPRPLKILIHGYTGYRDFAPNSFIRPVLLDNEDVYVISIDYGPLVRYPCYIQAVQNLPLVSRCLAQLINNLVDRGIVANEQIHLIGFSLGGQVAGQTANYVKRKLRRITGLDPAKPLFILGPNSRRLDPGDGDFVDVIHTDVFGRGILRASGHVDFYPNFGAQQPGCMEENMEDPGSCNHERATRFYAESINSTVGFWGRQCSSWLVQLLGLCPTTGAQAQMGYHVSEDIRGSYFLKTASNSPYALGKLEDVDNSQALAKFHLNLEHNEIDDDYEPQLLEAFLELEAVKVLVKMDEGDLDKQLEWIDHEDEEPFQTRDDPIQLDPLSPQKDLFEPRLPLKILIHGFIGNRNLTPNLEVRDVLLQTQPVNVISVDYETLVRWPCYFPWAVNNAPIVSECLGQMINNLISSGISGREDIHLIGFSLGAQVAGMVANYVSQPLARITGLDPAGPGFMMLPSLQQKLDSSDADFVDIIHTDPFFFSMLPPMGHADFYPNLDQLNQRAGQNAGVVAAAVAAGQNQTQVYVTDSCLQKPYRCPHPKIQFYLYTRRTQEQPEFIDVLDANALYYTHFNPRHPTKIIIHGFGGGRTLSPSPDLREAYFSVGEYNIIIVDYADAVKEPCLSQMDWAPRFGSLCISQLVKYLARHPRGVQPDDLHFIGYSVGAHIAGLVANYLKPEEGKLGRITALDPTIFFYAGANNSRDLDTTDAHFVDVVHTGAGILGQWHSSGHADFYVNGGTRQPACVGSATLFQTLACDHTKVTPYFIESITTTRGFYAGPCPNLFSYLIGWCEPKDSEYVLMGEHCSHKARGNYYVTTNAKAPFARGFPGKGRSNGEYQGVRR</sequence>
<protein>
    <recommendedName>
        <fullName evidence="6">Lipase domain-containing protein</fullName>
    </recommendedName>
</protein>
<evidence type="ECO:0000256" key="2">
    <source>
        <dbReference type="ARBA" id="ARBA00010701"/>
    </source>
</evidence>
<proteinExistence type="inferred from homology"/>
<dbReference type="InterPro" id="IPR033906">
    <property type="entry name" value="Lipase_N"/>
</dbReference>
<keyword evidence="8" id="KW-1185">Reference proteome</keyword>
<comment type="caution">
    <text evidence="7">The sequence shown here is derived from an EMBL/GenBank/DDBJ whole genome shotgun (WGS) entry which is preliminary data.</text>
</comment>
<keyword evidence="3" id="KW-0964">Secreted</keyword>
<dbReference type="SUPFAM" id="SSF53474">
    <property type="entry name" value="alpha/beta-Hydrolases"/>
    <property type="match status" value="3"/>
</dbReference>
<dbReference type="GO" id="GO:0016298">
    <property type="term" value="F:lipase activity"/>
    <property type="evidence" value="ECO:0007669"/>
    <property type="project" value="InterPro"/>
</dbReference>
<dbReference type="FunFam" id="3.40.50.1820:FF:000076">
    <property type="entry name" value="phospholipase A1"/>
    <property type="match status" value="2"/>
</dbReference>
<dbReference type="InterPro" id="IPR029058">
    <property type="entry name" value="AB_hydrolase_fold"/>
</dbReference>
<dbReference type="GO" id="GO:0005615">
    <property type="term" value="C:extracellular space"/>
    <property type="evidence" value="ECO:0007669"/>
    <property type="project" value="TreeGrafter"/>
</dbReference>
<dbReference type="InterPro" id="IPR013818">
    <property type="entry name" value="Lipase"/>
</dbReference>
<feature type="chain" id="PRO_5040477581" description="Lipase domain-containing protein" evidence="5">
    <location>
        <begin position="19"/>
        <end position="908"/>
    </location>
</feature>
<feature type="domain" description="Lipase" evidence="6">
    <location>
        <begin position="599"/>
        <end position="889"/>
    </location>
</feature>
<dbReference type="PRINTS" id="PR00821">
    <property type="entry name" value="TAGLIPASE"/>
</dbReference>
<reference evidence="7" key="1">
    <citation type="journal article" date="2023" name="Genome Biol. Evol.">
        <title>Long-read-based Genome Assembly of Drosophila gunungcola Reveals Fewer Chemosensory Genes in Flower-breeding Species.</title>
        <authorList>
            <person name="Negi A."/>
            <person name="Liao B.Y."/>
            <person name="Yeh S.D."/>
        </authorList>
    </citation>
    <scope>NUCLEOTIDE SEQUENCE</scope>
    <source>
        <strain evidence="7">Sukarami</strain>
    </source>
</reference>
<evidence type="ECO:0000259" key="6">
    <source>
        <dbReference type="Pfam" id="PF00151"/>
    </source>
</evidence>
<evidence type="ECO:0000313" key="8">
    <source>
        <dbReference type="Proteomes" id="UP001059596"/>
    </source>
</evidence>
<comment type="subcellular location">
    <subcellularLocation>
        <location evidence="1">Secreted</location>
    </subcellularLocation>
</comment>
<dbReference type="AlphaFoldDB" id="A0A9P9YTD3"/>
<accession>A0A9P9YTD3</accession>
<dbReference type="InterPro" id="IPR000734">
    <property type="entry name" value="TAG_lipase"/>
</dbReference>
<evidence type="ECO:0000256" key="4">
    <source>
        <dbReference type="RuleBase" id="RU004262"/>
    </source>
</evidence>
<comment type="similarity">
    <text evidence="2 4">Belongs to the AB hydrolase superfamily. Lipase family.</text>
</comment>
<name>A0A9P9YTD3_9MUSC</name>
<feature type="domain" description="Lipase" evidence="6">
    <location>
        <begin position="393"/>
        <end position="564"/>
    </location>
</feature>
<dbReference type="EMBL" id="JAMKOV010000002">
    <property type="protein sequence ID" value="KAI8042804.1"/>
    <property type="molecule type" value="Genomic_DNA"/>
</dbReference>
<dbReference type="Pfam" id="PF00151">
    <property type="entry name" value="Lipase"/>
    <property type="match status" value="3"/>
</dbReference>
<keyword evidence="5" id="KW-0732">Signal</keyword>
<dbReference type="Gene3D" id="3.40.50.1820">
    <property type="entry name" value="alpha/beta hydrolase"/>
    <property type="match status" value="3"/>
</dbReference>